<dbReference type="AlphaFoldDB" id="A0AAV7GP50"/>
<evidence type="ECO:0000313" key="1">
    <source>
        <dbReference type="EMBL" id="KAH0457478.1"/>
    </source>
</evidence>
<gene>
    <name evidence="1" type="ORF">IEQ34_012793</name>
    <name evidence="2" type="ORF">IEQ34_013527</name>
</gene>
<sequence>MAYPTLTPHLPGTPAARPGLSPGILPARLLRQLQAVCRSGVVCACELRLFTPLQHAGVRGPRPLM</sequence>
<name>A0AAV7GP50_DENCH</name>
<dbReference type="Proteomes" id="UP000775213">
    <property type="component" value="Unassembled WGS sequence"/>
</dbReference>
<organism evidence="1 3">
    <name type="scientific">Dendrobium chrysotoxum</name>
    <name type="common">Orchid</name>
    <dbReference type="NCBI Taxonomy" id="161865"/>
    <lineage>
        <taxon>Eukaryota</taxon>
        <taxon>Viridiplantae</taxon>
        <taxon>Streptophyta</taxon>
        <taxon>Embryophyta</taxon>
        <taxon>Tracheophyta</taxon>
        <taxon>Spermatophyta</taxon>
        <taxon>Magnoliopsida</taxon>
        <taxon>Liliopsida</taxon>
        <taxon>Asparagales</taxon>
        <taxon>Orchidaceae</taxon>
        <taxon>Epidendroideae</taxon>
        <taxon>Malaxideae</taxon>
        <taxon>Dendrobiinae</taxon>
        <taxon>Dendrobium</taxon>
    </lineage>
</organism>
<evidence type="ECO:0000313" key="2">
    <source>
        <dbReference type="EMBL" id="KAH0458212.1"/>
    </source>
</evidence>
<keyword evidence="3" id="KW-1185">Reference proteome</keyword>
<comment type="caution">
    <text evidence="1">The sequence shown here is derived from an EMBL/GenBank/DDBJ whole genome shotgun (WGS) entry which is preliminary data.</text>
</comment>
<accession>A0AAV7GP50</accession>
<dbReference type="EMBL" id="JAGFBR010000012">
    <property type="protein sequence ID" value="KAH0458212.1"/>
    <property type="molecule type" value="Genomic_DNA"/>
</dbReference>
<dbReference type="EMBL" id="JAGFBR010000012">
    <property type="protein sequence ID" value="KAH0457478.1"/>
    <property type="molecule type" value="Genomic_DNA"/>
</dbReference>
<proteinExistence type="predicted"/>
<protein>
    <submittedName>
        <fullName evidence="1">Uncharacterized protein</fullName>
    </submittedName>
</protein>
<evidence type="ECO:0000313" key="3">
    <source>
        <dbReference type="Proteomes" id="UP000775213"/>
    </source>
</evidence>
<reference evidence="1" key="2">
    <citation type="submission" date="2021-03" db="EMBL/GenBank/DDBJ databases">
        <authorList>
            <person name="Zhang Y."/>
            <person name="Zhang G.-Q."/>
            <person name="Huang T."/>
            <person name="Niu S.-C."/>
            <person name="Liu Z.-J."/>
        </authorList>
    </citation>
    <scope>NUCLEOTIDE SEQUENCE</scope>
    <source>
        <strain evidence="1">Lindl</strain>
        <tissue evidence="1">Fresh leaves</tissue>
    </source>
</reference>
<reference evidence="1 3" key="1">
    <citation type="journal article" date="2021" name="Hortic Res">
        <title>Chromosome-scale assembly of the Dendrobium chrysotoxum genome enhances the understanding of orchid evolution.</title>
        <authorList>
            <person name="Zhang Y."/>
            <person name="Zhang G.Q."/>
            <person name="Zhang D."/>
            <person name="Liu X.D."/>
            <person name="Xu X.Y."/>
            <person name="Sun W.H."/>
            <person name="Yu X."/>
            <person name="Zhu X."/>
            <person name="Wang Z.W."/>
            <person name="Zhao X."/>
            <person name="Zhong W.Y."/>
            <person name="Chen H."/>
            <person name="Yin W.L."/>
            <person name="Huang T."/>
            <person name="Niu S.C."/>
            <person name="Liu Z.J."/>
        </authorList>
    </citation>
    <scope>NUCLEOTIDE SEQUENCE [LARGE SCALE GENOMIC DNA]</scope>
    <source>
        <strain evidence="1">Lindl</strain>
    </source>
</reference>